<dbReference type="AlphaFoldDB" id="A0A3R9E3X5"/>
<dbReference type="Pfam" id="PF02777">
    <property type="entry name" value="Sod_Fe_C"/>
    <property type="match status" value="1"/>
</dbReference>
<dbReference type="InterPro" id="IPR019833">
    <property type="entry name" value="Mn/Fe_SOD_BS"/>
</dbReference>
<name>A0A3R9E3X5_9BACI</name>
<dbReference type="Proteomes" id="UP000279911">
    <property type="component" value="Unassembled WGS sequence"/>
</dbReference>
<dbReference type="InterPro" id="IPR036324">
    <property type="entry name" value="Mn/Fe_SOD_N_sf"/>
</dbReference>
<dbReference type="FunFam" id="3.55.40.20:FF:000004">
    <property type="entry name" value="Superoxide dismutase [Fe]"/>
    <property type="match status" value="1"/>
</dbReference>
<dbReference type="SUPFAM" id="SSF54719">
    <property type="entry name" value="Fe,Mn superoxide dismutase (SOD), C-terminal domain"/>
    <property type="match status" value="1"/>
</dbReference>
<accession>A0A3R9E3X5</accession>
<dbReference type="PANTHER" id="PTHR11404:SF6">
    <property type="entry name" value="SUPEROXIDE DISMUTASE [MN], MITOCHONDRIAL"/>
    <property type="match status" value="1"/>
</dbReference>
<dbReference type="Pfam" id="PF00081">
    <property type="entry name" value="Sod_Fe_N"/>
    <property type="match status" value="1"/>
</dbReference>
<evidence type="ECO:0000313" key="8">
    <source>
        <dbReference type="Proteomes" id="UP000279911"/>
    </source>
</evidence>
<evidence type="ECO:0000313" key="7">
    <source>
        <dbReference type="EMBL" id="RSD25551.1"/>
    </source>
</evidence>
<reference evidence="8" key="1">
    <citation type="submission" date="2018-12" db="EMBL/GenBank/DDBJ databases">
        <title>Bacillus chawlae sp. nov., Bacillus glennii sp. nov., and Bacillus saganii sp. nov. Isolated from the Vehicle Assembly Building at Kennedy Space Center where the Viking Spacecraft were Assembled.</title>
        <authorList>
            <person name="Seuylemezian A."/>
            <person name="Vaishampayan P."/>
        </authorList>
    </citation>
    <scope>NUCLEOTIDE SEQUENCE [LARGE SCALE GENOMIC DNA]</scope>
    <source>
        <strain evidence="8">DSM 13966</strain>
    </source>
</reference>
<comment type="caution">
    <text evidence="7">The sequence shown here is derived from an EMBL/GenBank/DDBJ whole genome shotgun (WGS) entry which is preliminary data.</text>
</comment>
<dbReference type="PANTHER" id="PTHR11404">
    <property type="entry name" value="SUPEROXIDE DISMUTASE 2"/>
    <property type="match status" value="1"/>
</dbReference>
<evidence type="ECO:0000256" key="1">
    <source>
        <dbReference type="ARBA" id="ARBA00008714"/>
    </source>
</evidence>
<sequence>MNGYWFRYSLQQWCNDMEMKWTSVRSQLREADNDAGWNQWQERLLTLKRDAEVSGDQEELYTQARSLNDELNGYLNEQQEGNDRQQGVRLQPVPIGGHKLPPLPYAYNALEPAIAAEIMRLHHSKHHQSYVDGLNKAEKEMHKARETGEFSLIKHWEREAAFHGAGHYLHTIFWTIMSPNGGGTPKGQLSRAINESFGSFERFKKHFTEAAKNVEAVGWAILVWSPRSHRLEILQAEKHQNLSQWDVVPLLVLDVWEHAYYLQYKNERAKYVENWWSVVNWKEVEQRFNKARTLAWQPF</sequence>
<dbReference type="RefSeq" id="WP_125481270.1">
    <property type="nucleotide sequence ID" value="NZ_RSFW01000019.1"/>
</dbReference>
<dbReference type="STRING" id="285983.UB32_03155"/>
<dbReference type="InterPro" id="IPR019831">
    <property type="entry name" value="Mn/Fe_SOD_N"/>
</dbReference>
<protein>
    <recommendedName>
        <fullName evidence="2">superoxide dismutase</fullName>
        <ecNumber evidence="2">1.15.1.1</ecNumber>
    </recommendedName>
</protein>
<evidence type="ECO:0000256" key="3">
    <source>
        <dbReference type="ARBA" id="ARBA00022723"/>
    </source>
</evidence>
<keyword evidence="3" id="KW-0479">Metal-binding</keyword>
<dbReference type="Gene3D" id="1.10.287.990">
    <property type="entry name" value="Fe,Mn superoxide dismutase (SOD) domain"/>
    <property type="match status" value="1"/>
</dbReference>
<proteinExistence type="inferred from homology"/>
<evidence type="ECO:0000256" key="2">
    <source>
        <dbReference type="ARBA" id="ARBA00012682"/>
    </source>
</evidence>
<dbReference type="InterPro" id="IPR036314">
    <property type="entry name" value="SOD_C_sf"/>
</dbReference>
<dbReference type="EMBL" id="RSFW01000019">
    <property type="protein sequence ID" value="RSD25551.1"/>
    <property type="molecule type" value="Genomic_DNA"/>
</dbReference>
<evidence type="ECO:0000259" key="6">
    <source>
        <dbReference type="Pfam" id="PF02777"/>
    </source>
</evidence>
<dbReference type="SUPFAM" id="SSF46609">
    <property type="entry name" value="Fe,Mn superoxide dismutase (SOD), N-terminal domain"/>
    <property type="match status" value="1"/>
</dbReference>
<dbReference type="EC" id="1.15.1.1" evidence="2"/>
<evidence type="ECO:0000256" key="4">
    <source>
        <dbReference type="ARBA" id="ARBA00023002"/>
    </source>
</evidence>
<dbReference type="GO" id="GO:0004784">
    <property type="term" value="F:superoxide dismutase activity"/>
    <property type="evidence" value="ECO:0007669"/>
    <property type="project" value="UniProtKB-EC"/>
</dbReference>
<dbReference type="FunFam" id="1.10.287.990:FF:000001">
    <property type="entry name" value="Superoxide dismutase"/>
    <property type="match status" value="1"/>
</dbReference>
<dbReference type="InterPro" id="IPR019832">
    <property type="entry name" value="Mn/Fe_SOD_C"/>
</dbReference>
<gene>
    <name evidence="7" type="ORF">EJA10_17270</name>
</gene>
<dbReference type="GO" id="GO:0046872">
    <property type="term" value="F:metal ion binding"/>
    <property type="evidence" value="ECO:0007669"/>
    <property type="project" value="UniProtKB-KW"/>
</dbReference>
<dbReference type="PRINTS" id="PR01703">
    <property type="entry name" value="MNSODISMTASE"/>
</dbReference>
<dbReference type="Gene3D" id="3.55.40.20">
    <property type="entry name" value="Iron/manganese superoxide dismutase, C-terminal domain"/>
    <property type="match status" value="1"/>
</dbReference>
<evidence type="ECO:0000259" key="5">
    <source>
        <dbReference type="Pfam" id="PF00081"/>
    </source>
</evidence>
<dbReference type="OrthoDB" id="9803125at2"/>
<organism evidence="7 8">
    <name type="scientific">Mesobacillus subterraneus</name>
    <dbReference type="NCBI Taxonomy" id="285983"/>
    <lineage>
        <taxon>Bacteria</taxon>
        <taxon>Bacillati</taxon>
        <taxon>Bacillota</taxon>
        <taxon>Bacilli</taxon>
        <taxon>Bacillales</taxon>
        <taxon>Bacillaceae</taxon>
        <taxon>Mesobacillus</taxon>
    </lineage>
</organism>
<keyword evidence="4" id="KW-0560">Oxidoreductase</keyword>
<dbReference type="InterPro" id="IPR050265">
    <property type="entry name" value="Fe/Mn_Superoxide_Dismutase"/>
</dbReference>
<dbReference type="InterPro" id="IPR001189">
    <property type="entry name" value="Mn/Fe_SOD"/>
</dbReference>
<feature type="domain" description="Manganese/iron superoxide dismutase C-terminal" evidence="6">
    <location>
        <begin position="185"/>
        <end position="287"/>
    </location>
</feature>
<comment type="similarity">
    <text evidence="1">Belongs to the iron/manganese superoxide dismutase family.</text>
</comment>
<dbReference type="PROSITE" id="PS00088">
    <property type="entry name" value="SOD_MN"/>
    <property type="match status" value="1"/>
</dbReference>
<feature type="domain" description="Manganese/iron superoxide dismutase N-terminal" evidence="5">
    <location>
        <begin position="98"/>
        <end position="178"/>
    </location>
</feature>